<evidence type="ECO:0000256" key="1">
    <source>
        <dbReference type="SAM" id="SignalP"/>
    </source>
</evidence>
<evidence type="ECO:0000313" key="2">
    <source>
        <dbReference type="EMBL" id="MDN5210597.1"/>
    </source>
</evidence>
<dbReference type="Proteomes" id="UP001172083">
    <property type="component" value="Unassembled WGS sequence"/>
</dbReference>
<dbReference type="Gene3D" id="2.40.160.20">
    <property type="match status" value="1"/>
</dbReference>
<accession>A0ABT8KYP1</accession>
<keyword evidence="1" id="KW-0732">Signal</keyword>
<dbReference type="SUPFAM" id="SSF56925">
    <property type="entry name" value="OMPA-like"/>
    <property type="match status" value="1"/>
</dbReference>
<evidence type="ECO:0000313" key="3">
    <source>
        <dbReference type="Proteomes" id="UP001172083"/>
    </source>
</evidence>
<feature type="signal peptide" evidence="1">
    <location>
        <begin position="1"/>
        <end position="23"/>
    </location>
</feature>
<feature type="chain" id="PRO_5045487353" description="Outer membrane protein beta-barrel domain-containing protein" evidence="1">
    <location>
        <begin position="24"/>
        <end position="226"/>
    </location>
</feature>
<reference evidence="2" key="1">
    <citation type="submission" date="2023-06" db="EMBL/GenBank/DDBJ databases">
        <title>Genomic of Agaribacillus aureum.</title>
        <authorList>
            <person name="Wang G."/>
        </authorList>
    </citation>
    <scope>NUCLEOTIDE SEQUENCE</scope>
    <source>
        <strain evidence="2">BMA12</strain>
    </source>
</reference>
<organism evidence="2 3">
    <name type="scientific">Agaribacillus aureus</name>
    <dbReference type="NCBI Taxonomy" id="3051825"/>
    <lineage>
        <taxon>Bacteria</taxon>
        <taxon>Pseudomonadati</taxon>
        <taxon>Bacteroidota</taxon>
        <taxon>Cytophagia</taxon>
        <taxon>Cytophagales</taxon>
        <taxon>Splendidivirgaceae</taxon>
        <taxon>Agaribacillus</taxon>
    </lineage>
</organism>
<gene>
    <name evidence="2" type="ORF">QQ020_01020</name>
</gene>
<name>A0ABT8KYP1_9BACT</name>
<sequence length="226" mass="24678">MKKIVTCILLSALLLPGQHLLIAQTTTDTLQNQQTGIFFYGGIGPAIPLGDFGDERESGFDLNTAIEYRFPSRFMLRGMFDFSNFRFNPGAITQNIDNQDFEVGGSNNLISLLVSGGYYFPLGRFTPYGFLGAGASFVSRPTVDLDLSGSVINIDQEVGAHFSHVVGVGVDFALNPLTEEEIADNKAKTVYIIYLESFYTGIPAITGLSSHKFNLLSLNVGIKTHF</sequence>
<proteinExistence type="predicted"/>
<comment type="caution">
    <text evidence="2">The sequence shown here is derived from an EMBL/GenBank/DDBJ whole genome shotgun (WGS) entry which is preliminary data.</text>
</comment>
<dbReference type="InterPro" id="IPR011250">
    <property type="entry name" value="OMP/PagP_B-barrel"/>
</dbReference>
<dbReference type="RefSeq" id="WP_346755940.1">
    <property type="nucleotide sequence ID" value="NZ_JAUJEB010000001.1"/>
</dbReference>
<evidence type="ECO:0008006" key="4">
    <source>
        <dbReference type="Google" id="ProtNLM"/>
    </source>
</evidence>
<keyword evidence="3" id="KW-1185">Reference proteome</keyword>
<protein>
    <recommendedName>
        <fullName evidence="4">Outer membrane protein beta-barrel domain-containing protein</fullName>
    </recommendedName>
</protein>
<dbReference type="EMBL" id="JAUJEB010000001">
    <property type="protein sequence ID" value="MDN5210597.1"/>
    <property type="molecule type" value="Genomic_DNA"/>
</dbReference>